<protein>
    <recommendedName>
        <fullName evidence="2">DJ-1/PfpI domain-containing protein</fullName>
    </recommendedName>
</protein>
<dbReference type="PANTHER" id="PTHR43130:SF15">
    <property type="entry name" value="THIJ_PFPI FAMILY PROTEIN (AFU_ORTHOLOGUE AFUA_5G14240)"/>
    <property type="match status" value="1"/>
</dbReference>
<sequence length="281" mass="30317">MIRPNLHSFPAPAMVSLRFSPGSLLAVSLLCSTFVSSTPSPRNYARSPSGLEQLVPRNGTRTTWKFGVVLFPKLIILDFQGPMELLGFLSKGSMTQTNPAWPFVPYEFEIDYLAESLDPVVPSVGPPLVPSKTFSQVNSTQYDILLVPGGPGTRPAVISPNVVDFVKNQAPGLQYMLSVCTGAWILANGGVLDGKNATTNKAAFAQIRNETSKSINWIPKARWVVDGNTWSSSGVTAGMDMANAFLIHLAGPDYATKARNIVELRAAEQGDDPFAEVYGLI</sequence>
<dbReference type="InterPro" id="IPR052158">
    <property type="entry name" value="INH-QAR"/>
</dbReference>
<organism evidence="3 4">
    <name type="scientific">Rhizoctonia solani</name>
    <dbReference type="NCBI Taxonomy" id="456999"/>
    <lineage>
        <taxon>Eukaryota</taxon>
        <taxon>Fungi</taxon>
        <taxon>Dikarya</taxon>
        <taxon>Basidiomycota</taxon>
        <taxon>Agaricomycotina</taxon>
        <taxon>Agaricomycetes</taxon>
        <taxon>Cantharellales</taxon>
        <taxon>Ceratobasidiaceae</taxon>
        <taxon>Rhizoctonia</taxon>
    </lineage>
</organism>
<dbReference type="Gene3D" id="3.40.50.880">
    <property type="match status" value="1"/>
</dbReference>
<gene>
    <name evidence="3" type="ORF">RDB_LOCUS120771</name>
</gene>
<dbReference type="EMBL" id="CAJMWX010001279">
    <property type="protein sequence ID" value="CAE6478752.1"/>
    <property type="molecule type" value="Genomic_DNA"/>
</dbReference>
<dbReference type="SUPFAM" id="SSF52317">
    <property type="entry name" value="Class I glutamine amidotransferase-like"/>
    <property type="match status" value="1"/>
</dbReference>
<dbReference type="InterPro" id="IPR002818">
    <property type="entry name" value="DJ-1/PfpI"/>
</dbReference>
<dbReference type="AlphaFoldDB" id="A0A8H3CF54"/>
<name>A0A8H3CF54_9AGAM</name>
<dbReference type="Proteomes" id="UP000663888">
    <property type="component" value="Unassembled WGS sequence"/>
</dbReference>
<feature type="domain" description="DJ-1/PfpI" evidence="2">
    <location>
        <begin position="104"/>
        <end position="246"/>
    </location>
</feature>
<accession>A0A8H3CF54</accession>
<dbReference type="Pfam" id="PF01965">
    <property type="entry name" value="DJ-1_PfpI"/>
    <property type="match status" value="1"/>
</dbReference>
<feature type="signal peptide" evidence="1">
    <location>
        <begin position="1"/>
        <end position="37"/>
    </location>
</feature>
<evidence type="ECO:0000313" key="4">
    <source>
        <dbReference type="Proteomes" id="UP000663888"/>
    </source>
</evidence>
<dbReference type="CDD" id="cd03139">
    <property type="entry name" value="GATase1_PfpI_2"/>
    <property type="match status" value="1"/>
</dbReference>
<evidence type="ECO:0000259" key="2">
    <source>
        <dbReference type="Pfam" id="PF01965"/>
    </source>
</evidence>
<dbReference type="InterPro" id="IPR029062">
    <property type="entry name" value="Class_I_gatase-like"/>
</dbReference>
<keyword evidence="1" id="KW-0732">Signal</keyword>
<comment type="caution">
    <text evidence="3">The sequence shown here is derived from an EMBL/GenBank/DDBJ whole genome shotgun (WGS) entry which is preliminary data.</text>
</comment>
<evidence type="ECO:0000313" key="3">
    <source>
        <dbReference type="EMBL" id="CAE6478752.1"/>
    </source>
</evidence>
<dbReference type="PANTHER" id="PTHR43130">
    <property type="entry name" value="ARAC-FAMILY TRANSCRIPTIONAL REGULATOR"/>
    <property type="match status" value="1"/>
</dbReference>
<proteinExistence type="predicted"/>
<evidence type="ECO:0000256" key="1">
    <source>
        <dbReference type="SAM" id="SignalP"/>
    </source>
</evidence>
<reference evidence="3" key="1">
    <citation type="submission" date="2021-01" db="EMBL/GenBank/DDBJ databases">
        <authorList>
            <person name="Kaushik A."/>
        </authorList>
    </citation>
    <scope>NUCLEOTIDE SEQUENCE</scope>
    <source>
        <strain evidence="3">AG4-R118</strain>
    </source>
</reference>
<feature type="chain" id="PRO_5034270570" description="DJ-1/PfpI domain-containing protein" evidence="1">
    <location>
        <begin position="38"/>
        <end position="281"/>
    </location>
</feature>